<sequence length="339" mass="38269">MDNGAPEEQPVELSYDENVAYEDQVSPLENASLARRIGTTKVYLLSEVVDREHPAAEADNDTAVDEDSGYRSNALLLRGTPISVLSTSSIFDYAINYECYPLALEWIDDQSCVLVFESKALAESAYEKLALNVADEPDPEDGFVAAQQVPIQALPPEERVNTILGTLPDEDTKHQLQGTIKMRWARIDDVKQRGAKNASQYYKKHKISGEKRKRDDDYDGHASRSQLDAELEAFKVRNRDDEAEEVGKNPLLQRLRPSLESRLSDGVRIRNADLSPPQARQQRSNLGRMRGWSDDPNELSDDSRDDRYEGNSVRGTRDRPRKTQEELDAELDAFLNEAQ</sequence>
<dbReference type="GO" id="GO:0000340">
    <property type="term" value="F:RNA 7-methylguanosine cap binding"/>
    <property type="evidence" value="ECO:0007669"/>
    <property type="project" value="InterPro"/>
</dbReference>
<evidence type="ECO:0000313" key="2">
    <source>
        <dbReference type="EMBL" id="KIY45155.1"/>
    </source>
</evidence>
<proteinExistence type="predicted"/>
<organism evidence="2 3">
    <name type="scientific">Fistulina hepatica ATCC 64428</name>
    <dbReference type="NCBI Taxonomy" id="1128425"/>
    <lineage>
        <taxon>Eukaryota</taxon>
        <taxon>Fungi</taxon>
        <taxon>Dikarya</taxon>
        <taxon>Basidiomycota</taxon>
        <taxon>Agaricomycotina</taxon>
        <taxon>Agaricomycetes</taxon>
        <taxon>Agaricomycetidae</taxon>
        <taxon>Agaricales</taxon>
        <taxon>Fistulinaceae</taxon>
        <taxon>Fistulina</taxon>
    </lineage>
</organism>
<evidence type="ECO:0000256" key="1">
    <source>
        <dbReference type="SAM" id="MobiDB-lite"/>
    </source>
</evidence>
<evidence type="ECO:0008006" key="4">
    <source>
        <dbReference type="Google" id="ProtNLM"/>
    </source>
</evidence>
<feature type="region of interest" description="Disordered" evidence="1">
    <location>
        <begin position="195"/>
        <end position="224"/>
    </location>
</feature>
<accession>A0A0D7A335</accession>
<name>A0A0D7A335_9AGAR</name>
<dbReference type="GO" id="GO:0005634">
    <property type="term" value="C:nucleus"/>
    <property type="evidence" value="ECO:0007669"/>
    <property type="project" value="TreeGrafter"/>
</dbReference>
<dbReference type="InterPro" id="IPR019416">
    <property type="entry name" value="NCBP3"/>
</dbReference>
<gene>
    <name evidence="2" type="ORF">FISHEDRAFT_49806</name>
</gene>
<feature type="compositionally biased region" description="Basic and acidic residues" evidence="1">
    <location>
        <begin position="207"/>
        <end position="222"/>
    </location>
</feature>
<protein>
    <recommendedName>
        <fullName evidence="4">Chromatin target of PRMT1 protein C-terminal domain-containing protein</fullName>
    </recommendedName>
</protein>
<dbReference type="EMBL" id="KN882061">
    <property type="protein sequence ID" value="KIY45155.1"/>
    <property type="molecule type" value="Genomic_DNA"/>
</dbReference>
<dbReference type="AlphaFoldDB" id="A0A0D7A335"/>
<dbReference type="Proteomes" id="UP000054144">
    <property type="component" value="Unassembled WGS sequence"/>
</dbReference>
<dbReference type="Pfam" id="PF10309">
    <property type="entry name" value="NCBP3"/>
    <property type="match status" value="1"/>
</dbReference>
<reference evidence="2 3" key="1">
    <citation type="journal article" date="2015" name="Fungal Genet. Biol.">
        <title>Evolution of novel wood decay mechanisms in Agaricales revealed by the genome sequences of Fistulina hepatica and Cylindrobasidium torrendii.</title>
        <authorList>
            <person name="Floudas D."/>
            <person name="Held B.W."/>
            <person name="Riley R."/>
            <person name="Nagy L.G."/>
            <person name="Koehler G."/>
            <person name="Ransdell A.S."/>
            <person name="Younus H."/>
            <person name="Chow J."/>
            <person name="Chiniquy J."/>
            <person name="Lipzen A."/>
            <person name="Tritt A."/>
            <person name="Sun H."/>
            <person name="Haridas S."/>
            <person name="LaButti K."/>
            <person name="Ohm R.A."/>
            <person name="Kues U."/>
            <person name="Blanchette R.A."/>
            <person name="Grigoriev I.V."/>
            <person name="Minto R.E."/>
            <person name="Hibbett D.S."/>
        </authorList>
    </citation>
    <scope>NUCLEOTIDE SEQUENCE [LARGE SCALE GENOMIC DNA]</scope>
    <source>
        <strain evidence="2 3">ATCC 64428</strain>
    </source>
</reference>
<dbReference type="OrthoDB" id="422106at2759"/>
<dbReference type="GO" id="GO:0003729">
    <property type="term" value="F:mRNA binding"/>
    <property type="evidence" value="ECO:0007669"/>
    <property type="project" value="InterPro"/>
</dbReference>
<feature type="region of interest" description="Disordered" evidence="1">
    <location>
        <begin position="266"/>
        <end position="326"/>
    </location>
</feature>
<dbReference type="PANTHER" id="PTHR16291">
    <property type="entry name" value="NUCLEAR CAP-BINDING PROTEIN SUBUNIT 3"/>
    <property type="match status" value="1"/>
</dbReference>
<dbReference type="PANTHER" id="PTHR16291:SF0">
    <property type="entry name" value="NUCLEAR CAP-BINDING PROTEIN SUBUNIT 3"/>
    <property type="match status" value="1"/>
</dbReference>
<evidence type="ECO:0000313" key="3">
    <source>
        <dbReference type="Proteomes" id="UP000054144"/>
    </source>
</evidence>
<keyword evidence="3" id="KW-1185">Reference proteome</keyword>
<feature type="compositionally biased region" description="Basic and acidic residues" evidence="1">
    <location>
        <begin position="301"/>
        <end position="325"/>
    </location>
</feature>